<dbReference type="EMBL" id="CM041552">
    <property type="protein sequence ID" value="KAI3353922.1"/>
    <property type="molecule type" value="Genomic_DNA"/>
</dbReference>
<gene>
    <name evidence="1" type="ORF">L3Q82_005123</name>
</gene>
<name>A0ACB8VE02_9TELE</name>
<proteinExistence type="predicted"/>
<accession>A0ACB8VE02</accession>
<reference evidence="1" key="1">
    <citation type="submission" date="2022-04" db="EMBL/GenBank/DDBJ databases">
        <title>Jade perch genome.</title>
        <authorList>
            <person name="Chao B."/>
        </authorList>
    </citation>
    <scope>NUCLEOTIDE SEQUENCE</scope>
    <source>
        <strain evidence="1">CB-2022</strain>
    </source>
</reference>
<comment type="caution">
    <text evidence="1">The sequence shown here is derived from an EMBL/GenBank/DDBJ whole genome shotgun (WGS) entry which is preliminary data.</text>
</comment>
<keyword evidence="2" id="KW-1185">Reference proteome</keyword>
<sequence length="82" mass="8884">MSESPSRDIVGSATGYLHGTLGVYIVGQHFVNISSSLLARGSKFPASVLIAVQFRAVSTDMGRLQPRANAFLSLRPPYIKNY</sequence>
<protein>
    <submittedName>
        <fullName evidence="1">Uncharacterized protein</fullName>
    </submittedName>
</protein>
<organism evidence="1 2">
    <name type="scientific">Scortum barcoo</name>
    <name type="common">barcoo grunter</name>
    <dbReference type="NCBI Taxonomy" id="214431"/>
    <lineage>
        <taxon>Eukaryota</taxon>
        <taxon>Metazoa</taxon>
        <taxon>Chordata</taxon>
        <taxon>Craniata</taxon>
        <taxon>Vertebrata</taxon>
        <taxon>Euteleostomi</taxon>
        <taxon>Actinopterygii</taxon>
        <taxon>Neopterygii</taxon>
        <taxon>Teleostei</taxon>
        <taxon>Neoteleostei</taxon>
        <taxon>Acanthomorphata</taxon>
        <taxon>Eupercaria</taxon>
        <taxon>Centrarchiformes</taxon>
        <taxon>Terapontoidei</taxon>
        <taxon>Terapontidae</taxon>
        <taxon>Scortum</taxon>
    </lineage>
</organism>
<dbReference type="Proteomes" id="UP000831701">
    <property type="component" value="Chromosome 22"/>
</dbReference>
<evidence type="ECO:0000313" key="1">
    <source>
        <dbReference type="EMBL" id="KAI3353922.1"/>
    </source>
</evidence>
<evidence type="ECO:0000313" key="2">
    <source>
        <dbReference type="Proteomes" id="UP000831701"/>
    </source>
</evidence>